<evidence type="ECO:0000256" key="2">
    <source>
        <dbReference type="ARBA" id="ARBA00023125"/>
    </source>
</evidence>
<keyword evidence="1" id="KW-0805">Transcription regulation</keyword>
<dbReference type="InterPro" id="IPR009057">
    <property type="entry name" value="Homeodomain-like_sf"/>
</dbReference>
<dbReference type="PANTHER" id="PTHR30055:SF234">
    <property type="entry name" value="HTH-TYPE TRANSCRIPTIONAL REGULATOR BETI"/>
    <property type="match status" value="1"/>
</dbReference>
<dbReference type="Gene3D" id="1.10.357.10">
    <property type="entry name" value="Tetracycline Repressor, domain 2"/>
    <property type="match status" value="1"/>
</dbReference>
<dbReference type="AlphaFoldDB" id="A0A3D9SW98"/>
<dbReference type="InterPro" id="IPR001647">
    <property type="entry name" value="HTH_TetR"/>
</dbReference>
<evidence type="ECO:0000259" key="5">
    <source>
        <dbReference type="PROSITE" id="PS50977"/>
    </source>
</evidence>
<proteinExistence type="predicted"/>
<reference evidence="6 7" key="1">
    <citation type="submission" date="2018-08" db="EMBL/GenBank/DDBJ databases">
        <title>Sequencing the genomes of 1000 actinobacteria strains.</title>
        <authorList>
            <person name="Klenk H.-P."/>
        </authorList>
    </citation>
    <scope>NUCLEOTIDE SEQUENCE [LARGE SCALE GENOMIC DNA]</scope>
    <source>
        <strain evidence="6 7">DSM 43927</strain>
    </source>
</reference>
<sequence>MRRLPRGRNALPPEEVARLQRARLCQAMAEVMAEKGYAGTAVEDVLKRAGVSRLSFYRLFDSKIDCFMAALDGSAGRLLERVAEALGSSGAVADPLERYERGVAAYLDALEAEWPSTRLCLVETYAAGPRAVAHRNDFHQAMAEVHADILGVTDEVGLLACRMVTAAIIALITAPVAENDREGLRAVGPKVIDHVRLLWNRGAFGPGTGPG</sequence>
<dbReference type="PROSITE" id="PS50977">
    <property type="entry name" value="HTH_TETR_2"/>
    <property type="match status" value="1"/>
</dbReference>
<feature type="domain" description="HTH tetR-type" evidence="5">
    <location>
        <begin position="18"/>
        <end position="78"/>
    </location>
</feature>
<evidence type="ECO:0000256" key="1">
    <source>
        <dbReference type="ARBA" id="ARBA00023015"/>
    </source>
</evidence>
<comment type="caution">
    <text evidence="6">The sequence shown here is derived from an EMBL/GenBank/DDBJ whole genome shotgun (WGS) entry which is preliminary data.</text>
</comment>
<protein>
    <submittedName>
        <fullName evidence="6">TetR family transcriptional regulator</fullName>
    </submittedName>
</protein>
<organism evidence="6 7">
    <name type="scientific">Thermomonospora umbrina</name>
    <dbReference type="NCBI Taxonomy" id="111806"/>
    <lineage>
        <taxon>Bacteria</taxon>
        <taxon>Bacillati</taxon>
        <taxon>Actinomycetota</taxon>
        <taxon>Actinomycetes</taxon>
        <taxon>Streptosporangiales</taxon>
        <taxon>Thermomonosporaceae</taxon>
        <taxon>Thermomonospora</taxon>
    </lineage>
</organism>
<dbReference type="InterPro" id="IPR050109">
    <property type="entry name" value="HTH-type_TetR-like_transc_reg"/>
</dbReference>
<dbReference type="GO" id="GO:0003700">
    <property type="term" value="F:DNA-binding transcription factor activity"/>
    <property type="evidence" value="ECO:0007669"/>
    <property type="project" value="TreeGrafter"/>
</dbReference>
<keyword evidence="7" id="KW-1185">Reference proteome</keyword>
<evidence type="ECO:0000256" key="4">
    <source>
        <dbReference type="PROSITE-ProRule" id="PRU00335"/>
    </source>
</evidence>
<dbReference type="PANTHER" id="PTHR30055">
    <property type="entry name" value="HTH-TYPE TRANSCRIPTIONAL REGULATOR RUTR"/>
    <property type="match status" value="1"/>
</dbReference>
<name>A0A3D9SW98_9ACTN</name>
<dbReference type="Proteomes" id="UP000256661">
    <property type="component" value="Unassembled WGS sequence"/>
</dbReference>
<evidence type="ECO:0000256" key="3">
    <source>
        <dbReference type="ARBA" id="ARBA00023163"/>
    </source>
</evidence>
<feature type="DNA-binding region" description="H-T-H motif" evidence="4">
    <location>
        <begin position="41"/>
        <end position="60"/>
    </location>
</feature>
<evidence type="ECO:0000313" key="6">
    <source>
        <dbReference type="EMBL" id="REE95921.1"/>
    </source>
</evidence>
<keyword evidence="2 4" id="KW-0238">DNA-binding</keyword>
<keyword evidence="3" id="KW-0804">Transcription</keyword>
<dbReference type="Pfam" id="PF00440">
    <property type="entry name" value="TetR_N"/>
    <property type="match status" value="1"/>
</dbReference>
<dbReference type="GO" id="GO:0000976">
    <property type="term" value="F:transcription cis-regulatory region binding"/>
    <property type="evidence" value="ECO:0007669"/>
    <property type="project" value="TreeGrafter"/>
</dbReference>
<gene>
    <name evidence="6" type="ORF">DFJ69_1335</name>
</gene>
<dbReference type="SUPFAM" id="SSF46689">
    <property type="entry name" value="Homeodomain-like"/>
    <property type="match status" value="1"/>
</dbReference>
<accession>A0A3D9SW98</accession>
<dbReference type="EMBL" id="QTTT01000001">
    <property type="protein sequence ID" value="REE95921.1"/>
    <property type="molecule type" value="Genomic_DNA"/>
</dbReference>
<evidence type="ECO:0000313" key="7">
    <source>
        <dbReference type="Proteomes" id="UP000256661"/>
    </source>
</evidence>